<dbReference type="InterPro" id="IPR036388">
    <property type="entry name" value="WH-like_DNA-bd_sf"/>
</dbReference>
<keyword evidence="7" id="KW-1185">Reference proteome</keyword>
<evidence type="ECO:0000256" key="4">
    <source>
        <dbReference type="ARBA" id="ARBA00023163"/>
    </source>
</evidence>
<keyword evidence="2" id="KW-0418">Kinase</keyword>
<protein>
    <submittedName>
        <fullName evidence="6">GAF domain-containing protein</fullName>
    </submittedName>
</protein>
<organism evidence="6 7">
    <name type="scientific">Geodermatophilus africanus</name>
    <dbReference type="NCBI Taxonomy" id="1137993"/>
    <lineage>
        <taxon>Bacteria</taxon>
        <taxon>Bacillati</taxon>
        <taxon>Actinomycetota</taxon>
        <taxon>Actinomycetes</taxon>
        <taxon>Geodermatophilales</taxon>
        <taxon>Geodermatophilaceae</taxon>
        <taxon>Geodermatophilus</taxon>
    </lineage>
</organism>
<dbReference type="SMART" id="SM01012">
    <property type="entry name" value="ANTAR"/>
    <property type="match status" value="1"/>
</dbReference>
<name>A0A1H3N7J7_9ACTN</name>
<evidence type="ECO:0000256" key="1">
    <source>
        <dbReference type="ARBA" id="ARBA00022679"/>
    </source>
</evidence>
<keyword evidence="1" id="KW-0808">Transferase</keyword>
<sequence>MRRRGLSGTTIAIDNTADSPAYPDVAGIARRHGITYALSTGLPVQRRTIGALNIYGTDEAAFNDTTRELAAAFASYAAVALANADLYTSTANLAANPQRALDSRAVIDQAKGILMRQHRISPDAAFDLLVQLSNTANRKLREIAQDVVDETQRTPPA</sequence>
<proteinExistence type="predicted"/>
<dbReference type="GO" id="GO:0016301">
    <property type="term" value="F:kinase activity"/>
    <property type="evidence" value="ECO:0007669"/>
    <property type="project" value="UniProtKB-KW"/>
</dbReference>
<accession>A0A1H3N7J7</accession>
<dbReference type="InterPro" id="IPR003018">
    <property type="entry name" value="GAF"/>
</dbReference>
<dbReference type="Pfam" id="PF03861">
    <property type="entry name" value="ANTAR"/>
    <property type="match status" value="1"/>
</dbReference>
<reference evidence="7" key="1">
    <citation type="submission" date="2016-10" db="EMBL/GenBank/DDBJ databases">
        <authorList>
            <person name="Varghese N."/>
            <person name="Submissions S."/>
        </authorList>
    </citation>
    <scope>NUCLEOTIDE SEQUENCE [LARGE SCALE GENOMIC DNA]</scope>
    <source>
        <strain evidence="7">DSM 45422</strain>
    </source>
</reference>
<dbReference type="Proteomes" id="UP000198921">
    <property type="component" value="Unassembled WGS sequence"/>
</dbReference>
<dbReference type="EMBL" id="FNOT01000012">
    <property type="protein sequence ID" value="SDY84798.1"/>
    <property type="molecule type" value="Genomic_DNA"/>
</dbReference>
<dbReference type="InterPro" id="IPR005561">
    <property type="entry name" value="ANTAR"/>
</dbReference>
<dbReference type="PROSITE" id="PS50921">
    <property type="entry name" value="ANTAR"/>
    <property type="match status" value="1"/>
</dbReference>
<feature type="domain" description="ANTAR" evidence="5">
    <location>
        <begin position="87"/>
        <end position="148"/>
    </location>
</feature>
<evidence type="ECO:0000313" key="7">
    <source>
        <dbReference type="Proteomes" id="UP000198921"/>
    </source>
</evidence>
<dbReference type="Pfam" id="PF13492">
    <property type="entry name" value="GAF_3"/>
    <property type="match status" value="1"/>
</dbReference>
<keyword evidence="3" id="KW-0805">Transcription regulation</keyword>
<dbReference type="Gene3D" id="1.10.10.10">
    <property type="entry name" value="Winged helix-like DNA-binding domain superfamily/Winged helix DNA-binding domain"/>
    <property type="match status" value="1"/>
</dbReference>
<dbReference type="AlphaFoldDB" id="A0A1H3N7J7"/>
<dbReference type="STRING" id="1137993.SAMN05660209_03891"/>
<keyword evidence="4" id="KW-0804">Transcription</keyword>
<evidence type="ECO:0000256" key="3">
    <source>
        <dbReference type="ARBA" id="ARBA00023015"/>
    </source>
</evidence>
<gene>
    <name evidence="6" type="ORF">SAMN05660209_03891</name>
</gene>
<evidence type="ECO:0000256" key="2">
    <source>
        <dbReference type="ARBA" id="ARBA00022777"/>
    </source>
</evidence>
<dbReference type="SUPFAM" id="SSF52172">
    <property type="entry name" value="CheY-like"/>
    <property type="match status" value="1"/>
</dbReference>
<evidence type="ECO:0000313" key="6">
    <source>
        <dbReference type="EMBL" id="SDY84798.1"/>
    </source>
</evidence>
<dbReference type="GO" id="GO:0003723">
    <property type="term" value="F:RNA binding"/>
    <property type="evidence" value="ECO:0007669"/>
    <property type="project" value="InterPro"/>
</dbReference>
<dbReference type="SUPFAM" id="SSF55781">
    <property type="entry name" value="GAF domain-like"/>
    <property type="match status" value="1"/>
</dbReference>
<dbReference type="InterPro" id="IPR011006">
    <property type="entry name" value="CheY-like_superfamily"/>
</dbReference>
<dbReference type="Gene3D" id="3.30.450.40">
    <property type="match status" value="1"/>
</dbReference>
<dbReference type="InterPro" id="IPR029016">
    <property type="entry name" value="GAF-like_dom_sf"/>
</dbReference>
<evidence type="ECO:0000259" key="5">
    <source>
        <dbReference type="PROSITE" id="PS50921"/>
    </source>
</evidence>